<sequence>MSECEPVPVNFFALDLSQPVEPHVLSQLSRACREWGFFYVTNCGISKDTYGKICSYSKEIFELPLCQKLKIGPSSALQTYTPPFIASPFFECIKVSGPDFLDSAKESADELFARDNSGFCKLLQEYGLKMEELAKKIMQILLLATLGHESLKKFDEREFSECHGYFRLVNYSPPGYVKEREAEGLGMHTDMSCITILFQDEIGGLQMRTRKGQWMDIMPCEESLVVNVGDLMQAWSNDQLRSCEHRVILRQAVNRLSLPFFWCFQDDKVVSAPDEVMGKGNPRLYEPFVCRDYLKFRESNEEGKFEKIGFGVKDFAGVKTHHHLDRNPEPDMAYVT</sequence>
<keyword evidence="2 3" id="KW-0408">Iron</keyword>
<dbReference type="GO" id="GO:0016491">
    <property type="term" value="F:oxidoreductase activity"/>
    <property type="evidence" value="ECO:0007669"/>
    <property type="project" value="UniProtKB-KW"/>
</dbReference>
<dbReference type="PANTHER" id="PTHR47990">
    <property type="entry name" value="2-OXOGLUTARATE (2OG) AND FE(II)-DEPENDENT OXYGENASE SUPERFAMILY PROTEIN-RELATED"/>
    <property type="match status" value="1"/>
</dbReference>
<dbReference type="PROSITE" id="PS51471">
    <property type="entry name" value="FE2OG_OXY"/>
    <property type="match status" value="1"/>
</dbReference>
<dbReference type="Gramene" id="Kaladp0050s0182.1.v1.1">
    <property type="protein sequence ID" value="Kaladp0050s0182.1.v1.1"/>
    <property type="gene ID" value="Kaladp0050s0182.v1.1"/>
</dbReference>
<dbReference type="GO" id="GO:0046872">
    <property type="term" value="F:metal ion binding"/>
    <property type="evidence" value="ECO:0007669"/>
    <property type="project" value="UniProtKB-KW"/>
</dbReference>
<dbReference type="InterPro" id="IPR027443">
    <property type="entry name" value="IPNS-like_sf"/>
</dbReference>
<dbReference type="InterPro" id="IPR050231">
    <property type="entry name" value="Iron_ascorbate_oxido_reductase"/>
</dbReference>
<dbReference type="EnsemblPlants" id="Kaladp0050s0182.1.v1.1">
    <property type="protein sequence ID" value="Kaladp0050s0182.1.v1.1"/>
    <property type="gene ID" value="Kaladp0050s0182.v1.1"/>
</dbReference>
<keyword evidence="1 3" id="KW-0479">Metal-binding</keyword>
<reference evidence="5" key="1">
    <citation type="submission" date="2021-01" db="UniProtKB">
        <authorList>
            <consortium name="EnsemblPlants"/>
        </authorList>
    </citation>
    <scope>IDENTIFICATION</scope>
</reference>
<dbReference type="Pfam" id="PF14226">
    <property type="entry name" value="DIOX_N"/>
    <property type="match status" value="1"/>
</dbReference>
<dbReference type="Proteomes" id="UP000594263">
    <property type="component" value="Unplaced"/>
</dbReference>
<evidence type="ECO:0000256" key="1">
    <source>
        <dbReference type="ARBA" id="ARBA00022723"/>
    </source>
</evidence>
<proteinExistence type="inferred from homology"/>
<accession>A0A7N0ZYV2</accession>
<dbReference type="SUPFAM" id="SSF51197">
    <property type="entry name" value="Clavaminate synthase-like"/>
    <property type="match status" value="1"/>
</dbReference>
<evidence type="ECO:0000256" key="2">
    <source>
        <dbReference type="ARBA" id="ARBA00023004"/>
    </source>
</evidence>
<dbReference type="InterPro" id="IPR044861">
    <property type="entry name" value="IPNS-like_FE2OG_OXY"/>
</dbReference>
<comment type="similarity">
    <text evidence="3">Belongs to the iron/ascorbate-dependent oxidoreductase family.</text>
</comment>
<evidence type="ECO:0000313" key="5">
    <source>
        <dbReference type="EnsemblPlants" id="Kaladp0050s0182.1.v1.1"/>
    </source>
</evidence>
<dbReference type="AlphaFoldDB" id="A0A7N0ZYV2"/>
<dbReference type="InterPro" id="IPR005123">
    <property type="entry name" value="Oxoglu/Fe-dep_dioxygenase_dom"/>
</dbReference>
<dbReference type="Gene3D" id="2.60.120.330">
    <property type="entry name" value="B-lactam Antibiotic, Isopenicillin N Synthase, Chain"/>
    <property type="match status" value="1"/>
</dbReference>
<protein>
    <recommendedName>
        <fullName evidence="4">Fe2OG dioxygenase domain-containing protein</fullName>
    </recommendedName>
</protein>
<dbReference type="Pfam" id="PF03171">
    <property type="entry name" value="2OG-FeII_Oxy"/>
    <property type="match status" value="1"/>
</dbReference>
<evidence type="ECO:0000256" key="3">
    <source>
        <dbReference type="RuleBase" id="RU003682"/>
    </source>
</evidence>
<feature type="domain" description="Fe2OG dioxygenase" evidence="4">
    <location>
        <begin position="158"/>
        <end position="264"/>
    </location>
</feature>
<evidence type="ECO:0000259" key="4">
    <source>
        <dbReference type="PROSITE" id="PS51471"/>
    </source>
</evidence>
<evidence type="ECO:0000313" key="6">
    <source>
        <dbReference type="Proteomes" id="UP000594263"/>
    </source>
</evidence>
<organism evidence="5 6">
    <name type="scientific">Kalanchoe fedtschenkoi</name>
    <name type="common">Lavender scallops</name>
    <name type="synonym">South American air plant</name>
    <dbReference type="NCBI Taxonomy" id="63787"/>
    <lineage>
        <taxon>Eukaryota</taxon>
        <taxon>Viridiplantae</taxon>
        <taxon>Streptophyta</taxon>
        <taxon>Embryophyta</taxon>
        <taxon>Tracheophyta</taxon>
        <taxon>Spermatophyta</taxon>
        <taxon>Magnoliopsida</taxon>
        <taxon>eudicotyledons</taxon>
        <taxon>Gunneridae</taxon>
        <taxon>Pentapetalae</taxon>
        <taxon>Saxifragales</taxon>
        <taxon>Crassulaceae</taxon>
        <taxon>Kalanchoe</taxon>
    </lineage>
</organism>
<dbReference type="InterPro" id="IPR026992">
    <property type="entry name" value="DIOX_N"/>
</dbReference>
<keyword evidence="3" id="KW-0560">Oxidoreductase</keyword>
<dbReference type="OMA" id="NIHPCKN"/>
<keyword evidence="6" id="KW-1185">Reference proteome</keyword>
<name>A0A7N0ZYV2_KALFE</name>